<evidence type="ECO:0000313" key="1">
    <source>
        <dbReference type="EMBL" id="GIJ70592.1"/>
    </source>
</evidence>
<gene>
    <name evidence="1" type="ORF">Voc01_055090</name>
</gene>
<accession>A0A8J3ZUU0</accession>
<proteinExistence type="predicted"/>
<sequence>MSGAAQVPDTLAYPAGSSRGYRIRMSGPRRHVRAGTIGIMADERRYPFVPRSNRYLEAGQYWAVPLSNGRFACGRVMAVPAFGPKDRVGAVIGLMDWVGDDPPTADRIAGHQVLEQAKSRFDAITRTGGDVLGTRPLELDGLVPILYDGVHVGAVARVWGSLAISDLAERYLIP</sequence>
<name>A0A8J3ZUU0_9ACTN</name>
<dbReference type="EMBL" id="BOPH01000082">
    <property type="protein sequence ID" value="GIJ70592.1"/>
    <property type="molecule type" value="Genomic_DNA"/>
</dbReference>
<evidence type="ECO:0000313" key="2">
    <source>
        <dbReference type="Proteomes" id="UP000635606"/>
    </source>
</evidence>
<dbReference type="Proteomes" id="UP000635606">
    <property type="component" value="Unassembled WGS sequence"/>
</dbReference>
<dbReference type="RefSeq" id="WP_203930492.1">
    <property type="nucleotide sequence ID" value="NZ_BOPH01000082.1"/>
</dbReference>
<keyword evidence="2" id="KW-1185">Reference proteome</keyword>
<protein>
    <submittedName>
        <fullName evidence="1">Uncharacterized protein</fullName>
    </submittedName>
</protein>
<reference evidence="1" key="1">
    <citation type="submission" date="2021-01" db="EMBL/GenBank/DDBJ databases">
        <title>Whole genome shotgun sequence of Virgisporangium ochraceum NBRC 16418.</title>
        <authorList>
            <person name="Komaki H."/>
            <person name="Tamura T."/>
        </authorList>
    </citation>
    <scope>NUCLEOTIDE SEQUENCE</scope>
    <source>
        <strain evidence="1">NBRC 16418</strain>
    </source>
</reference>
<organism evidence="1 2">
    <name type="scientific">Virgisporangium ochraceum</name>
    <dbReference type="NCBI Taxonomy" id="65505"/>
    <lineage>
        <taxon>Bacteria</taxon>
        <taxon>Bacillati</taxon>
        <taxon>Actinomycetota</taxon>
        <taxon>Actinomycetes</taxon>
        <taxon>Micromonosporales</taxon>
        <taxon>Micromonosporaceae</taxon>
        <taxon>Virgisporangium</taxon>
    </lineage>
</organism>
<dbReference type="AlphaFoldDB" id="A0A8J3ZUU0"/>
<comment type="caution">
    <text evidence="1">The sequence shown here is derived from an EMBL/GenBank/DDBJ whole genome shotgun (WGS) entry which is preliminary data.</text>
</comment>